<reference evidence="1 2" key="2">
    <citation type="journal article" date="2015" name="Stand. Genomic Sci.">
        <title>Draft genome sequence of marine-derived Streptomyces sp. TP-A0598, a producer of anti-MRSA antibiotic lydicamycins.</title>
        <authorList>
            <person name="Komaki H."/>
            <person name="Ichikawa N."/>
            <person name="Hosoyama A."/>
            <person name="Fujita N."/>
            <person name="Igarashi Y."/>
        </authorList>
    </citation>
    <scope>NUCLEOTIDE SEQUENCE [LARGE SCALE GENOMIC DNA]</scope>
    <source>
        <strain evidence="1 2">NBRC 110027</strain>
    </source>
</reference>
<protein>
    <submittedName>
        <fullName evidence="1">Uncharacterized protein</fullName>
    </submittedName>
</protein>
<keyword evidence="2" id="KW-1185">Reference proteome</keyword>
<sequence length="160" mass="17665">MGYDIYIQTPDGKPAEGDENYFRFAITAMPRTLDAMSNFGMLVDLPIPSYPTLAAYGLKREDFQPGAKPDQATATRIAEYRAAYQAVTDAAEPDPTGIPAYKLAWSDGFLVTVAEISAALATYEAHPQVEIAEMPVGDPTWRRWIAFLRRARAHGGLRTH</sequence>
<accession>A0A0P4R6A9</accession>
<gene>
    <name evidence="1" type="ORF">TPA0598_04_03040</name>
</gene>
<dbReference type="Proteomes" id="UP000048965">
    <property type="component" value="Unassembled WGS sequence"/>
</dbReference>
<proteinExistence type="predicted"/>
<dbReference type="OrthoDB" id="4182701at2"/>
<evidence type="ECO:0000313" key="2">
    <source>
        <dbReference type="Proteomes" id="UP000048965"/>
    </source>
</evidence>
<dbReference type="AlphaFoldDB" id="A0A0P4R6A9"/>
<evidence type="ECO:0000313" key="1">
    <source>
        <dbReference type="EMBL" id="GAO08668.1"/>
    </source>
</evidence>
<reference evidence="2" key="1">
    <citation type="submission" date="2014-09" db="EMBL/GenBank/DDBJ databases">
        <title>Whole genome shotgun sequence of Streptomyces sp. NBRC 110027.</title>
        <authorList>
            <person name="Komaki H."/>
            <person name="Ichikawa N."/>
            <person name="Katano-Makiyama Y."/>
            <person name="Hosoyama A."/>
            <person name="Hashimoto M."/>
            <person name="Uohara A."/>
            <person name="Kitahashi Y."/>
            <person name="Ohji S."/>
            <person name="Kimura A."/>
            <person name="Yamazoe A."/>
            <person name="Igarashi Y."/>
            <person name="Fujita N."/>
        </authorList>
    </citation>
    <scope>NUCLEOTIDE SEQUENCE [LARGE SCALE GENOMIC DNA]</scope>
    <source>
        <strain evidence="2">NBRC 110027</strain>
    </source>
</reference>
<dbReference type="EMBL" id="BBNO01000004">
    <property type="protein sequence ID" value="GAO08668.1"/>
    <property type="molecule type" value="Genomic_DNA"/>
</dbReference>
<name>A0A0P4R6A9_9ACTN</name>
<organism evidence="1 2">
    <name type="scientific">Streptomyces lydicamycinicus</name>
    <dbReference type="NCBI Taxonomy" id="1546107"/>
    <lineage>
        <taxon>Bacteria</taxon>
        <taxon>Bacillati</taxon>
        <taxon>Actinomycetota</taxon>
        <taxon>Actinomycetes</taxon>
        <taxon>Kitasatosporales</taxon>
        <taxon>Streptomycetaceae</taxon>
        <taxon>Streptomyces</taxon>
    </lineage>
</organism>
<dbReference type="RefSeq" id="WP_042154453.1">
    <property type="nucleotide sequence ID" value="NZ_BBNO01000004.1"/>
</dbReference>
<comment type="caution">
    <text evidence="1">The sequence shown here is derived from an EMBL/GenBank/DDBJ whole genome shotgun (WGS) entry which is preliminary data.</text>
</comment>